<evidence type="ECO:0000313" key="3">
    <source>
        <dbReference type="EMBL" id="SHF41818.1"/>
    </source>
</evidence>
<dbReference type="STRING" id="1297750.SAMN05444405_108113"/>
<dbReference type="Pfam" id="PF03372">
    <property type="entry name" value="Exo_endo_phos"/>
    <property type="match status" value="1"/>
</dbReference>
<dbReference type="OrthoDB" id="635146at2"/>
<dbReference type="PANTHER" id="PTHR14859">
    <property type="entry name" value="CALCOFLUOR WHITE HYPERSENSITIVE PROTEIN PRECURSOR"/>
    <property type="match status" value="1"/>
</dbReference>
<keyword evidence="1" id="KW-0812">Transmembrane</keyword>
<keyword evidence="3" id="KW-0378">Hydrolase</keyword>
<evidence type="ECO:0000313" key="4">
    <source>
        <dbReference type="Proteomes" id="UP000184509"/>
    </source>
</evidence>
<dbReference type="InterPro" id="IPR036691">
    <property type="entry name" value="Endo/exonu/phosph_ase_sf"/>
</dbReference>
<dbReference type="RefSeq" id="WP_073401424.1">
    <property type="nucleotide sequence ID" value="NZ_FQTV01000008.1"/>
</dbReference>
<accession>A0A1M5BH52</accession>
<dbReference type="PANTHER" id="PTHR14859:SF15">
    <property type="entry name" value="ENDONUCLEASE_EXONUCLEASE_PHOSPHATASE DOMAIN-CONTAINING PROTEIN"/>
    <property type="match status" value="1"/>
</dbReference>
<dbReference type="GO" id="GO:0004527">
    <property type="term" value="F:exonuclease activity"/>
    <property type="evidence" value="ECO:0007669"/>
    <property type="project" value="UniProtKB-KW"/>
</dbReference>
<feature type="transmembrane region" description="Helical" evidence="1">
    <location>
        <begin position="40"/>
        <end position="63"/>
    </location>
</feature>
<dbReference type="Gene3D" id="3.60.10.10">
    <property type="entry name" value="Endonuclease/exonuclease/phosphatase"/>
    <property type="match status" value="1"/>
</dbReference>
<dbReference type="EMBL" id="FQTV01000008">
    <property type="protein sequence ID" value="SHF41818.1"/>
    <property type="molecule type" value="Genomic_DNA"/>
</dbReference>
<sequence>MGKKATLIYFRFLGVLITTALAVFTIVLGRYSYQNPSNGFLFPIIGLGMIPVLLANLVFAIYWGIRWKKWIWIPVIAIAANYEYISATYQIPHKQLSYADKGNSIRIASLNVQSFHGDPSVYSVGEITGLMKEQRIDVVCLQEFAESSYYSFDSINAQFKEYPYVAMHKNNTPGFGLVIYSKFPITNRDDLFFGNSNNSAMWVDIKVGQTPLRVFNCHLQTTNFNQTKGLLKNITLGGYYDTEKEAARKITDKLFENALKRSNQVDLLCHIIDTTKHSIIACGDFNAPPSSYSFHRMKEKLQDGFQSAGSGLGYTYRYLHKTLRIDYIFHSKELTGREYNSPSFDFSDHNPVIMELSLKKEK</sequence>
<keyword evidence="4" id="KW-1185">Reference proteome</keyword>
<dbReference type="InterPro" id="IPR051916">
    <property type="entry name" value="GPI-anchor_lipid_remodeler"/>
</dbReference>
<dbReference type="AlphaFoldDB" id="A0A1M5BH52"/>
<dbReference type="SUPFAM" id="SSF56219">
    <property type="entry name" value="DNase I-like"/>
    <property type="match status" value="1"/>
</dbReference>
<dbReference type="GO" id="GO:0006506">
    <property type="term" value="P:GPI anchor biosynthetic process"/>
    <property type="evidence" value="ECO:0007669"/>
    <property type="project" value="TreeGrafter"/>
</dbReference>
<feature type="transmembrane region" description="Helical" evidence="1">
    <location>
        <begin position="7"/>
        <end position="28"/>
    </location>
</feature>
<keyword evidence="3" id="KW-0269">Exonuclease</keyword>
<keyword evidence="3" id="KW-0255">Endonuclease</keyword>
<dbReference type="GO" id="GO:0016020">
    <property type="term" value="C:membrane"/>
    <property type="evidence" value="ECO:0007669"/>
    <property type="project" value="GOC"/>
</dbReference>
<keyword evidence="3" id="KW-0540">Nuclease</keyword>
<reference evidence="3 4" key="1">
    <citation type="submission" date="2016-11" db="EMBL/GenBank/DDBJ databases">
        <authorList>
            <person name="Jaros S."/>
            <person name="Januszkiewicz K."/>
            <person name="Wedrychowicz H."/>
        </authorList>
    </citation>
    <scope>NUCLEOTIDE SEQUENCE [LARGE SCALE GENOMIC DNA]</scope>
    <source>
        <strain evidence="3 4">DSM 26991</strain>
    </source>
</reference>
<proteinExistence type="predicted"/>
<evidence type="ECO:0000256" key="1">
    <source>
        <dbReference type="SAM" id="Phobius"/>
    </source>
</evidence>
<evidence type="ECO:0000259" key="2">
    <source>
        <dbReference type="Pfam" id="PF03372"/>
    </source>
</evidence>
<dbReference type="CDD" id="cd09084">
    <property type="entry name" value="EEP-2"/>
    <property type="match status" value="1"/>
</dbReference>
<dbReference type="InterPro" id="IPR005135">
    <property type="entry name" value="Endo/exonuclease/phosphatase"/>
</dbReference>
<gene>
    <name evidence="3" type="ORF">SAMN05444405_108113</name>
</gene>
<name>A0A1M5BH52_9BACE</name>
<keyword evidence="1" id="KW-1133">Transmembrane helix</keyword>
<keyword evidence="1" id="KW-0472">Membrane</keyword>
<feature type="domain" description="Endonuclease/exonuclease/phosphatase" evidence="2">
    <location>
        <begin position="108"/>
        <end position="349"/>
    </location>
</feature>
<dbReference type="Proteomes" id="UP000184509">
    <property type="component" value="Unassembled WGS sequence"/>
</dbReference>
<protein>
    <submittedName>
        <fullName evidence="3">Endonuclease/Exonuclease/phosphatase family protein</fullName>
    </submittedName>
</protein>
<dbReference type="GO" id="GO:0004519">
    <property type="term" value="F:endonuclease activity"/>
    <property type="evidence" value="ECO:0007669"/>
    <property type="project" value="UniProtKB-KW"/>
</dbReference>
<organism evidence="3 4">
    <name type="scientific">Bacteroides luti</name>
    <dbReference type="NCBI Taxonomy" id="1297750"/>
    <lineage>
        <taxon>Bacteria</taxon>
        <taxon>Pseudomonadati</taxon>
        <taxon>Bacteroidota</taxon>
        <taxon>Bacteroidia</taxon>
        <taxon>Bacteroidales</taxon>
        <taxon>Bacteroidaceae</taxon>
        <taxon>Bacteroides</taxon>
    </lineage>
</organism>